<comment type="caution">
    <text evidence="1">The sequence shown here is derived from an EMBL/GenBank/DDBJ whole genome shotgun (WGS) entry which is preliminary data.</text>
</comment>
<proteinExistence type="predicted"/>
<gene>
    <name evidence="1" type="ORF">PIIN_08538</name>
</gene>
<dbReference type="Proteomes" id="UP000007148">
    <property type="component" value="Unassembled WGS sequence"/>
</dbReference>
<protein>
    <submittedName>
        <fullName evidence="1">Uncharacterized protein</fullName>
    </submittedName>
</protein>
<organism evidence="1 2">
    <name type="scientific">Serendipita indica (strain DSM 11827)</name>
    <name type="common">Root endophyte fungus</name>
    <name type="synonym">Piriformospora indica</name>
    <dbReference type="NCBI Taxonomy" id="1109443"/>
    <lineage>
        <taxon>Eukaryota</taxon>
        <taxon>Fungi</taxon>
        <taxon>Dikarya</taxon>
        <taxon>Basidiomycota</taxon>
        <taxon>Agaricomycotina</taxon>
        <taxon>Agaricomycetes</taxon>
        <taxon>Sebacinales</taxon>
        <taxon>Serendipitaceae</taxon>
        <taxon>Serendipita</taxon>
    </lineage>
</organism>
<name>G4TTE3_SERID</name>
<dbReference type="EMBL" id="CAFZ01000330">
    <property type="protein sequence ID" value="CCA74586.1"/>
    <property type="molecule type" value="Genomic_DNA"/>
</dbReference>
<sequence>MPHIGRHILGRASNKTKRDLENELWNLSKRITNQEQFELYTNRVSQLRGLQENLRYIRSRELLELVRQLKDRVDLLTLDQTLVSHDACKDIIKEEFRRLNQLKVTYDSGLRCLMV</sequence>
<keyword evidence="2" id="KW-1185">Reference proteome</keyword>
<dbReference type="AlphaFoldDB" id="G4TTE3"/>
<evidence type="ECO:0000313" key="1">
    <source>
        <dbReference type="EMBL" id="CCA74586.1"/>
    </source>
</evidence>
<reference evidence="1 2" key="1">
    <citation type="journal article" date="2011" name="PLoS Pathog.">
        <title>Endophytic Life Strategies Decoded by Genome and Transcriptome Analyses of the Mutualistic Root Symbiont Piriformospora indica.</title>
        <authorList>
            <person name="Zuccaro A."/>
            <person name="Lahrmann U."/>
            <person name="Guldener U."/>
            <person name="Langen G."/>
            <person name="Pfiffi S."/>
            <person name="Biedenkopf D."/>
            <person name="Wong P."/>
            <person name="Samans B."/>
            <person name="Grimm C."/>
            <person name="Basiewicz M."/>
            <person name="Murat C."/>
            <person name="Martin F."/>
            <person name="Kogel K.H."/>
        </authorList>
    </citation>
    <scope>NUCLEOTIDE SEQUENCE [LARGE SCALE GENOMIC DNA]</scope>
    <source>
        <strain evidence="1 2">DSM 11827</strain>
    </source>
</reference>
<dbReference type="InParanoid" id="G4TTE3"/>
<evidence type="ECO:0000313" key="2">
    <source>
        <dbReference type="Proteomes" id="UP000007148"/>
    </source>
</evidence>
<accession>G4TTE3</accession>
<dbReference type="HOGENOM" id="CLU_2109939_0_0_1"/>